<evidence type="ECO:0000313" key="1">
    <source>
        <dbReference type="EMBL" id="UPT91413.1"/>
    </source>
</evidence>
<sequence length="158" mass="17382">MKAQYICRNLYGHRDVLGFDLEGMMAEYPRILGSREQSSMVSTWTEYLRLSKPDTDSALLEICQYEALGERTWDGEGEPVDAPDEIDGKNVVGVEDGMVIGGELQCGNGSFHFTKQTLPDAIEWLGDNWNISDDVCHELAEAVGATTGSTTTESLPKS</sequence>
<dbReference type="Proteomes" id="UP000551709">
    <property type="component" value="Chromosome"/>
</dbReference>
<gene>
    <name evidence="1" type="ORF">HAP41_0000022295</name>
</gene>
<dbReference type="RefSeq" id="WP_166097053.1">
    <property type="nucleotide sequence ID" value="NZ_CP096255.1"/>
</dbReference>
<dbReference type="AlphaFoldDB" id="A0A8T5V9V4"/>
<name>A0A8T5V9V4_9BRAD</name>
<evidence type="ECO:0000313" key="2">
    <source>
        <dbReference type="Proteomes" id="UP000551709"/>
    </source>
</evidence>
<accession>A0A8T5V9V4</accession>
<organism evidence="1 2">
    <name type="scientific">Bradyrhizobium barranii subsp. apii</name>
    <dbReference type="NCBI Taxonomy" id="2819348"/>
    <lineage>
        <taxon>Bacteria</taxon>
        <taxon>Pseudomonadati</taxon>
        <taxon>Pseudomonadota</taxon>
        <taxon>Alphaproteobacteria</taxon>
        <taxon>Hyphomicrobiales</taxon>
        <taxon>Nitrobacteraceae</taxon>
        <taxon>Bradyrhizobium</taxon>
        <taxon>Bradyrhizobium barranii</taxon>
    </lineage>
</organism>
<dbReference type="EMBL" id="CP096255">
    <property type="protein sequence ID" value="UPT91413.1"/>
    <property type="molecule type" value="Genomic_DNA"/>
</dbReference>
<reference evidence="1" key="1">
    <citation type="journal article" date="2017" name="Syst. Appl. Microbiol.">
        <title>Soybeans inoculated with root zone soils of Canadian native legumes harbour diverse and novel Bradyrhizobium spp. that possess agricultural potential.</title>
        <authorList>
            <person name="Bromfield E.S.P."/>
            <person name="Cloutier S."/>
            <person name="Tambong J.T."/>
            <person name="Tran Thi T.V."/>
        </authorList>
    </citation>
    <scope>NUCLEOTIDE SEQUENCE</scope>
    <source>
        <strain evidence="1">1S5</strain>
    </source>
</reference>
<protein>
    <submittedName>
        <fullName evidence="1">Uncharacterized protein</fullName>
    </submittedName>
</protein>
<proteinExistence type="predicted"/>
<reference evidence="1" key="2">
    <citation type="submission" date="2022-04" db="EMBL/GenBank/DDBJ databases">
        <authorList>
            <person name="Bromfield E.S.P."/>
            <person name="Cloutier S."/>
        </authorList>
    </citation>
    <scope>NUCLEOTIDE SEQUENCE</scope>
    <source>
        <strain evidence="1">1S5</strain>
    </source>
</reference>